<reference evidence="2" key="1">
    <citation type="submission" date="2023-03" db="EMBL/GenBank/DDBJ databases">
        <title>Massive genome expansion in bonnet fungi (Mycena s.s.) driven by repeated elements and novel gene families across ecological guilds.</title>
        <authorList>
            <consortium name="Lawrence Berkeley National Laboratory"/>
            <person name="Harder C.B."/>
            <person name="Miyauchi S."/>
            <person name="Viragh M."/>
            <person name="Kuo A."/>
            <person name="Thoen E."/>
            <person name="Andreopoulos B."/>
            <person name="Lu D."/>
            <person name="Skrede I."/>
            <person name="Drula E."/>
            <person name="Henrissat B."/>
            <person name="Morin E."/>
            <person name="Kohler A."/>
            <person name="Barry K."/>
            <person name="LaButti K."/>
            <person name="Morin E."/>
            <person name="Salamov A."/>
            <person name="Lipzen A."/>
            <person name="Mereny Z."/>
            <person name="Hegedus B."/>
            <person name="Baldrian P."/>
            <person name="Stursova M."/>
            <person name="Weitz H."/>
            <person name="Taylor A."/>
            <person name="Grigoriev I.V."/>
            <person name="Nagy L.G."/>
            <person name="Martin F."/>
            <person name="Kauserud H."/>
        </authorList>
    </citation>
    <scope>NUCLEOTIDE SEQUENCE</scope>
    <source>
        <strain evidence="2">CBHHK188m</strain>
    </source>
</reference>
<evidence type="ECO:0000313" key="2">
    <source>
        <dbReference type="EMBL" id="KAJ7758174.1"/>
    </source>
</evidence>
<organism evidence="2 3">
    <name type="scientific">Mycena maculata</name>
    <dbReference type="NCBI Taxonomy" id="230809"/>
    <lineage>
        <taxon>Eukaryota</taxon>
        <taxon>Fungi</taxon>
        <taxon>Dikarya</taxon>
        <taxon>Basidiomycota</taxon>
        <taxon>Agaricomycotina</taxon>
        <taxon>Agaricomycetes</taxon>
        <taxon>Agaricomycetidae</taxon>
        <taxon>Agaricales</taxon>
        <taxon>Marasmiineae</taxon>
        <taxon>Mycenaceae</taxon>
        <taxon>Mycena</taxon>
    </lineage>
</organism>
<dbReference type="AlphaFoldDB" id="A0AAD7NE36"/>
<sequence>MYWATPTKILRTHCIPIELWLMIWELVCFARFEDAYCNFAGYNGARDDLSLSGPPIPHNPLDVIDPCLNEWGLAIRLHPSFWRRLGLDYSTTPAYIERHLRWCGNLPLDVSLFFEFDSLVTESEDHPDYTLAIHSENLKHRVAVATQSLHAAVSSSHLWNVVCIWADTFDFMEAILYVLLRVSAPNIASLLFSSPPCYSHRDRNTTFLFIPPISIFSGSLPGLRSLQLWGTALPWGRKSYYGSINTLDLGHLPMSIWPRASELACTLREAVALRHLILGGGGAYVNDENSIPPFIMPSLETLTIDYTRDTKTFLLVLAVGSYPALRELDLLNLDPDGWRILTRVQVLAQVKTVHLFGSLEDVHHIPWLLAHLSSVNTLDIRATDPWYFDVLTTVHTVHYVSVQ</sequence>
<feature type="signal peptide" evidence="1">
    <location>
        <begin position="1"/>
        <end position="30"/>
    </location>
</feature>
<evidence type="ECO:0008006" key="4">
    <source>
        <dbReference type="Google" id="ProtNLM"/>
    </source>
</evidence>
<feature type="chain" id="PRO_5041970333" description="F-box domain-containing protein" evidence="1">
    <location>
        <begin position="31"/>
        <end position="403"/>
    </location>
</feature>
<keyword evidence="1" id="KW-0732">Signal</keyword>
<evidence type="ECO:0000313" key="3">
    <source>
        <dbReference type="Proteomes" id="UP001215280"/>
    </source>
</evidence>
<proteinExistence type="predicted"/>
<evidence type="ECO:0000256" key="1">
    <source>
        <dbReference type="SAM" id="SignalP"/>
    </source>
</evidence>
<dbReference type="EMBL" id="JARJLG010000056">
    <property type="protein sequence ID" value="KAJ7758174.1"/>
    <property type="molecule type" value="Genomic_DNA"/>
</dbReference>
<dbReference type="SUPFAM" id="SSF52047">
    <property type="entry name" value="RNI-like"/>
    <property type="match status" value="1"/>
</dbReference>
<gene>
    <name evidence="2" type="ORF">DFH07DRAFT_772641</name>
</gene>
<dbReference type="Proteomes" id="UP001215280">
    <property type="component" value="Unassembled WGS sequence"/>
</dbReference>
<keyword evidence="3" id="KW-1185">Reference proteome</keyword>
<name>A0AAD7NE36_9AGAR</name>
<comment type="caution">
    <text evidence="2">The sequence shown here is derived from an EMBL/GenBank/DDBJ whole genome shotgun (WGS) entry which is preliminary data.</text>
</comment>
<protein>
    <recommendedName>
        <fullName evidence="4">F-box domain-containing protein</fullName>
    </recommendedName>
</protein>
<accession>A0AAD7NE36</accession>